<comment type="cofactor">
    <cofactor evidence="6">
        <name>[4Fe-4S] cluster</name>
        <dbReference type="ChEBI" id="CHEBI:49883"/>
    </cofactor>
    <text evidence="6">Binds 1 [4Fe-4S] cluster. The cluster is coordinated with 3 cysteines and an exchangeable S-adenosyl-L-methionine.</text>
</comment>
<evidence type="ECO:0000256" key="3">
    <source>
        <dbReference type="ARBA" id="ARBA00022723"/>
    </source>
</evidence>
<dbReference type="Pfam" id="PF04055">
    <property type="entry name" value="Radical_SAM"/>
    <property type="match status" value="1"/>
</dbReference>
<sequence>MIRARLYETLSDHAVKCLACNHYCTITPGHTGVCGVRENRDGQLFSLVYDRVVAANVDPIEKKPIFHFKPGSLSYSIGTPGCNFKCRFCQNADISQVRDQGADPFSGRLAGKAMTPEAIVAKAVEQGCQSIAYTYTEPTVFFELVLDTAMLAKDAGLANIFVTNGFMSPKLLQASAAVIDVANVDLKSFSNEFYTRYCNGRLEPVKQTLKSMVDLGLMVEVTTLIIPGLNDDPNELKQMASFIAGELGPSTPWHLSRFHPTYQLTQIGPTPVETLEKACDIALSAGLVHVYTGNVTGARENTYCPDCGQIVIKRVGYSVENLLTQTNKCPGCGSPVSGIY</sequence>
<dbReference type="PROSITE" id="PS51918">
    <property type="entry name" value="RADICAL_SAM"/>
    <property type="match status" value="1"/>
</dbReference>
<dbReference type="CDD" id="cd01335">
    <property type="entry name" value="Radical_SAM"/>
    <property type="match status" value="1"/>
</dbReference>
<dbReference type="InterPro" id="IPR006638">
    <property type="entry name" value="Elp3/MiaA/NifB-like_rSAM"/>
</dbReference>
<proteinExistence type="predicted"/>
<evidence type="ECO:0000313" key="8">
    <source>
        <dbReference type="EMBL" id="QBH12636.1"/>
    </source>
</evidence>
<dbReference type="GO" id="GO:0051539">
    <property type="term" value="F:4 iron, 4 sulfur cluster binding"/>
    <property type="evidence" value="ECO:0007669"/>
    <property type="project" value="UniProtKB-KW"/>
</dbReference>
<dbReference type="RefSeq" id="WP_111953834.1">
    <property type="nucleotide sequence ID" value="NZ_CP036313.1"/>
</dbReference>
<reference evidence="9 10" key="1">
    <citation type="submission" date="2018-06" db="EMBL/GenBank/DDBJ databases">
        <title>Complete Genome Sequence of Desulfobacter hydrogenophilus (DSM3380).</title>
        <authorList>
            <person name="Marietou A."/>
            <person name="Schreiber L."/>
            <person name="Marshall I."/>
            <person name="Jorgensen B."/>
        </authorList>
    </citation>
    <scope>NUCLEOTIDE SEQUENCE [LARGE SCALE GENOMIC DNA]</scope>
    <source>
        <strain evidence="9 10">DSM 3380</strain>
    </source>
</reference>
<keyword evidence="1" id="KW-0004">4Fe-4S</keyword>
<dbReference type="PIRSF" id="PIRSF004869">
    <property type="entry name" value="PflX_prd"/>
    <property type="match status" value="1"/>
</dbReference>
<evidence type="ECO:0000256" key="4">
    <source>
        <dbReference type="ARBA" id="ARBA00023004"/>
    </source>
</evidence>
<evidence type="ECO:0000313" key="9">
    <source>
        <dbReference type="EMBL" id="RAM03401.1"/>
    </source>
</evidence>
<dbReference type="GO" id="GO:0003824">
    <property type="term" value="F:catalytic activity"/>
    <property type="evidence" value="ECO:0007669"/>
    <property type="project" value="InterPro"/>
</dbReference>
<keyword evidence="4 6" id="KW-0408">Iron</keyword>
<evidence type="ECO:0000256" key="1">
    <source>
        <dbReference type="ARBA" id="ARBA00022485"/>
    </source>
</evidence>
<dbReference type="SUPFAM" id="SSF102114">
    <property type="entry name" value="Radical SAM enzymes"/>
    <property type="match status" value="1"/>
</dbReference>
<dbReference type="Gene3D" id="3.20.20.70">
    <property type="entry name" value="Aldolase class I"/>
    <property type="match status" value="1"/>
</dbReference>
<dbReference type="PANTHER" id="PTHR30352">
    <property type="entry name" value="PYRUVATE FORMATE-LYASE-ACTIVATING ENZYME"/>
    <property type="match status" value="1"/>
</dbReference>
<dbReference type="EMBL" id="CP036313">
    <property type="protein sequence ID" value="QBH12636.1"/>
    <property type="molecule type" value="Genomic_DNA"/>
</dbReference>
<evidence type="ECO:0000256" key="6">
    <source>
        <dbReference type="PIRSR" id="PIRSR004869-50"/>
    </source>
</evidence>
<dbReference type="InterPro" id="IPR058240">
    <property type="entry name" value="rSAM_sf"/>
</dbReference>
<evidence type="ECO:0000259" key="7">
    <source>
        <dbReference type="PROSITE" id="PS51918"/>
    </source>
</evidence>
<dbReference type="OrthoDB" id="9778883at2"/>
<dbReference type="InterPro" id="IPR016431">
    <property type="entry name" value="Pyrv-formate_lyase-activ_prd"/>
</dbReference>
<feature type="domain" description="Radical SAM core" evidence="7">
    <location>
        <begin position="67"/>
        <end position="288"/>
    </location>
</feature>
<dbReference type="NCBIfam" id="TIGR04337">
    <property type="entry name" value="AmmeMemoSam_rS"/>
    <property type="match status" value="1"/>
</dbReference>
<dbReference type="SMART" id="SM00729">
    <property type="entry name" value="Elp3"/>
    <property type="match status" value="1"/>
</dbReference>
<evidence type="ECO:0000313" key="11">
    <source>
        <dbReference type="Proteomes" id="UP000293902"/>
    </source>
</evidence>
<dbReference type="Proteomes" id="UP000293902">
    <property type="component" value="Chromosome"/>
</dbReference>
<dbReference type="Proteomes" id="UP000248798">
    <property type="component" value="Unassembled WGS sequence"/>
</dbReference>
<dbReference type="SFLD" id="SFLDG01101">
    <property type="entry name" value="Uncharacterised_Radical_SAM_Su"/>
    <property type="match status" value="1"/>
</dbReference>
<dbReference type="InterPro" id="IPR013785">
    <property type="entry name" value="Aldolase_TIM"/>
</dbReference>
<feature type="binding site" evidence="6">
    <location>
        <position position="89"/>
    </location>
    <ligand>
        <name>[4Fe-4S] cluster</name>
        <dbReference type="ChEBI" id="CHEBI:49883"/>
        <note>4Fe-4S-S-AdoMet</note>
    </ligand>
</feature>
<dbReference type="SFLD" id="SFLDS00029">
    <property type="entry name" value="Radical_SAM"/>
    <property type="match status" value="1"/>
</dbReference>
<evidence type="ECO:0000256" key="5">
    <source>
        <dbReference type="ARBA" id="ARBA00023014"/>
    </source>
</evidence>
<name>A0A328FFH0_9BACT</name>
<dbReference type="EMBL" id="QLNI01000005">
    <property type="protein sequence ID" value="RAM03401.1"/>
    <property type="molecule type" value="Genomic_DNA"/>
</dbReference>
<dbReference type="GO" id="GO:0046872">
    <property type="term" value="F:metal ion binding"/>
    <property type="evidence" value="ECO:0007669"/>
    <property type="project" value="UniProtKB-KW"/>
</dbReference>
<keyword evidence="11" id="KW-1185">Reference proteome</keyword>
<dbReference type="InterPro" id="IPR034457">
    <property type="entry name" value="Organic_radical-activating"/>
</dbReference>
<dbReference type="PANTHER" id="PTHR30352:SF5">
    <property type="entry name" value="PYRUVATE FORMATE-LYASE 1-ACTIVATING ENZYME"/>
    <property type="match status" value="1"/>
</dbReference>
<keyword evidence="5 6" id="KW-0411">Iron-sulfur</keyword>
<feature type="binding site" evidence="6">
    <location>
        <position position="82"/>
    </location>
    <ligand>
        <name>[4Fe-4S] cluster</name>
        <dbReference type="ChEBI" id="CHEBI:49883"/>
        <note>4Fe-4S-S-AdoMet</note>
    </ligand>
</feature>
<dbReference type="InterPro" id="IPR027596">
    <property type="entry name" value="AmmeMemoSam_rS"/>
</dbReference>
<gene>
    <name evidence="9" type="primary">amrS</name>
    <name evidence="9" type="ORF">DO021_03685</name>
    <name evidence="8" type="ORF">EYB58_06790</name>
</gene>
<reference evidence="8 11" key="2">
    <citation type="submission" date="2019-02" db="EMBL/GenBank/DDBJ databases">
        <title>Complete genome sequence of Desulfobacter hydrogenophilus AcRS1.</title>
        <authorList>
            <person name="Marietou A."/>
            <person name="Lund M.B."/>
            <person name="Marshall I.P.G."/>
            <person name="Schreiber L."/>
            <person name="Jorgensen B."/>
        </authorList>
    </citation>
    <scope>NUCLEOTIDE SEQUENCE [LARGE SCALE GENOMIC DNA]</scope>
    <source>
        <strain evidence="8 11">AcRS1</strain>
    </source>
</reference>
<accession>A0A328FFH0</accession>
<dbReference type="AlphaFoldDB" id="A0A328FFH0"/>
<evidence type="ECO:0000256" key="2">
    <source>
        <dbReference type="ARBA" id="ARBA00022691"/>
    </source>
</evidence>
<protein>
    <submittedName>
        <fullName evidence="9">AmmeMemoRadiSam system radical SAM enzyme</fullName>
    </submittedName>
</protein>
<dbReference type="InterPro" id="IPR007197">
    <property type="entry name" value="rSAM"/>
</dbReference>
<organism evidence="9 10">
    <name type="scientific">Desulfobacter hydrogenophilus</name>
    <dbReference type="NCBI Taxonomy" id="2291"/>
    <lineage>
        <taxon>Bacteria</taxon>
        <taxon>Pseudomonadati</taxon>
        <taxon>Thermodesulfobacteriota</taxon>
        <taxon>Desulfobacteria</taxon>
        <taxon>Desulfobacterales</taxon>
        <taxon>Desulfobacteraceae</taxon>
        <taxon>Desulfobacter</taxon>
    </lineage>
</organism>
<feature type="binding site" evidence="6">
    <location>
        <position position="86"/>
    </location>
    <ligand>
        <name>[4Fe-4S] cluster</name>
        <dbReference type="ChEBI" id="CHEBI:49883"/>
        <note>4Fe-4S-S-AdoMet</note>
    </ligand>
</feature>
<evidence type="ECO:0000313" key="10">
    <source>
        <dbReference type="Proteomes" id="UP000248798"/>
    </source>
</evidence>
<keyword evidence="3 6" id="KW-0479">Metal-binding</keyword>
<keyword evidence="2 6" id="KW-0949">S-adenosyl-L-methionine</keyword>